<dbReference type="GO" id="GO:0005524">
    <property type="term" value="F:ATP binding"/>
    <property type="evidence" value="ECO:0007669"/>
    <property type="project" value="UniProtKB-UniRule"/>
</dbReference>
<reference evidence="17" key="2">
    <citation type="journal article" date="2021" name="Microbiome">
        <title>Successional dynamics and alternative stable states in a saline activated sludge microbial community over 9 years.</title>
        <authorList>
            <person name="Wang Y."/>
            <person name="Ye J."/>
            <person name="Ju F."/>
            <person name="Liu L."/>
            <person name="Boyd J.A."/>
            <person name="Deng Y."/>
            <person name="Parks D.H."/>
            <person name="Jiang X."/>
            <person name="Yin X."/>
            <person name="Woodcroft B.J."/>
            <person name="Tyson G.W."/>
            <person name="Hugenholtz P."/>
            <person name="Polz M.F."/>
            <person name="Zhang T."/>
        </authorList>
    </citation>
    <scope>NUCLEOTIDE SEQUENCE</scope>
    <source>
        <strain evidence="17">HKST-UBA17</strain>
    </source>
</reference>
<comment type="similarity">
    <text evidence="2 12 13">Belongs to the UvrB family.</text>
</comment>
<dbReference type="InterPro" id="IPR024759">
    <property type="entry name" value="UvrB_YAD/RRR_dom"/>
</dbReference>
<keyword evidence="8 12" id="KW-0267">Excision nuclease</keyword>
<feature type="domain" description="UVR" evidence="14">
    <location>
        <begin position="624"/>
        <end position="659"/>
    </location>
</feature>
<evidence type="ECO:0000256" key="12">
    <source>
        <dbReference type="HAMAP-Rule" id="MF_00204"/>
    </source>
</evidence>
<accession>A0A955KX18</accession>
<keyword evidence="6 12" id="KW-0228">DNA excision</keyword>
<feature type="binding site" evidence="12">
    <location>
        <begin position="42"/>
        <end position="49"/>
    </location>
    <ligand>
        <name>ATP</name>
        <dbReference type="ChEBI" id="CHEBI:30616"/>
    </ligand>
</feature>
<evidence type="ECO:0000256" key="11">
    <source>
        <dbReference type="ARBA" id="ARBA00029504"/>
    </source>
</evidence>
<dbReference type="Pfam" id="PF12344">
    <property type="entry name" value="UvrB"/>
    <property type="match status" value="1"/>
</dbReference>
<dbReference type="PROSITE" id="PS51194">
    <property type="entry name" value="HELICASE_CTER"/>
    <property type="match status" value="1"/>
</dbReference>
<dbReference type="InterPro" id="IPR001943">
    <property type="entry name" value="UVR_dom"/>
</dbReference>
<dbReference type="Proteomes" id="UP000741282">
    <property type="component" value="Unassembled WGS sequence"/>
</dbReference>
<dbReference type="HAMAP" id="MF_00204">
    <property type="entry name" value="UvrB"/>
    <property type="match status" value="1"/>
</dbReference>
<evidence type="ECO:0000256" key="8">
    <source>
        <dbReference type="ARBA" id="ARBA00022881"/>
    </source>
</evidence>
<dbReference type="GO" id="GO:0006289">
    <property type="term" value="P:nucleotide-excision repair"/>
    <property type="evidence" value="ECO:0007669"/>
    <property type="project" value="UniProtKB-UniRule"/>
</dbReference>
<comment type="subunit">
    <text evidence="10 12 13">Forms a heterotetramer with UvrA during the search for lesions. Interacts with UvrC in an incision complex.</text>
</comment>
<dbReference type="Pfam" id="PF04851">
    <property type="entry name" value="ResIII"/>
    <property type="match status" value="1"/>
</dbReference>
<keyword evidence="12 13" id="KW-0742">SOS response</keyword>
<name>A0A955KX18_9BACT</name>
<evidence type="ECO:0000256" key="5">
    <source>
        <dbReference type="ARBA" id="ARBA00022763"/>
    </source>
</evidence>
<organism evidence="17 18">
    <name type="scientific">Candidatus Dojkabacteria bacterium</name>
    <dbReference type="NCBI Taxonomy" id="2099670"/>
    <lineage>
        <taxon>Bacteria</taxon>
        <taxon>Candidatus Dojkabacteria</taxon>
    </lineage>
</organism>
<dbReference type="InterPro" id="IPR006935">
    <property type="entry name" value="Helicase/UvrB_N"/>
</dbReference>
<dbReference type="GO" id="GO:0009432">
    <property type="term" value="P:SOS response"/>
    <property type="evidence" value="ECO:0007669"/>
    <property type="project" value="UniProtKB-UniRule"/>
</dbReference>
<keyword evidence="4 12" id="KW-0547">Nucleotide-binding</keyword>
<evidence type="ECO:0000256" key="2">
    <source>
        <dbReference type="ARBA" id="ARBA00008533"/>
    </source>
</evidence>
<keyword evidence="3 12" id="KW-0963">Cytoplasm</keyword>
<dbReference type="Pfam" id="PF02151">
    <property type="entry name" value="UVR"/>
    <property type="match status" value="1"/>
</dbReference>
<feature type="domain" description="Helicase C-terminal" evidence="16">
    <location>
        <begin position="433"/>
        <end position="599"/>
    </location>
</feature>
<reference evidence="17" key="1">
    <citation type="submission" date="2020-04" db="EMBL/GenBank/DDBJ databases">
        <authorList>
            <person name="Zhang T."/>
        </authorList>
    </citation>
    <scope>NUCLEOTIDE SEQUENCE</scope>
    <source>
        <strain evidence="17">HKST-UBA17</strain>
    </source>
</reference>
<dbReference type="Gene3D" id="4.10.860.10">
    <property type="entry name" value="UVR domain"/>
    <property type="match status" value="1"/>
</dbReference>
<dbReference type="InterPro" id="IPR004807">
    <property type="entry name" value="UvrB"/>
</dbReference>
<evidence type="ECO:0000259" key="16">
    <source>
        <dbReference type="PROSITE" id="PS51194"/>
    </source>
</evidence>
<evidence type="ECO:0000256" key="7">
    <source>
        <dbReference type="ARBA" id="ARBA00022840"/>
    </source>
</evidence>
<comment type="subcellular location">
    <subcellularLocation>
        <location evidence="1 12 13">Cytoplasm</location>
    </subcellularLocation>
</comment>
<dbReference type="GO" id="GO:0016887">
    <property type="term" value="F:ATP hydrolysis activity"/>
    <property type="evidence" value="ECO:0007669"/>
    <property type="project" value="InterPro"/>
</dbReference>
<comment type="function">
    <text evidence="12">The UvrABC repair system catalyzes the recognition and processing of DNA lesions. A damage recognition complex composed of 2 UvrA and 2 UvrB subunits scans DNA for abnormalities. Upon binding of the UvrA(2)B(2) complex to a putative damaged site, the DNA wraps around one UvrB monomer. DNA wrap is dependent on ATP binding by UvrB and probably causes local melting of the DNA helix, facilitating insertion of UvrB beta-hairpin between the DNA strands. Then UvrB probes one DNA strand for the presence of a lesion. If a lesion is found the UvrA subunits dissociate and the UvrB-DNA preincision complex is formed. This complex is subsequently bound by UvrC and the second UvrB is released. If no lesion is found, the DNA wraps around the other UvrB subunit that will check the other stand for damage.</text>
</comment>
<evidence type="ECO:0000256" key="4">
    <source>
        <dbReference type="ARBA" id="ARBA00022741"/>
    </source>
</evidence>
<dbReference type="CDD" id="cd18790">
    <property type="entry name" value="SF2_C_UvrB"/>
    <property type="match status" value="1"/>
</dbReference>
<dbReference type="GO" id="GO:0009380">
    <property type="term" value="C:excinuclease repair complex"/>
    <property type="evidence" value="ECO:0007669"/>
    <property type="project" value="InterPro"/>
</dbReference>
<dbReference type="AlphaFoldDB" id="A0A955KX18"/>
<dbReference type="GO" id="GO:0009381">
    <property type="term" value="F:excinuclease ABC activity"/>
    <property type="evidence" value="ECO:0007669"/>
    <property type="project" value="UniProtKB-UniRule"/>
</dbReference>
<dbReference type="CDD" id="cd17916">
    <property type="entry name" value="DEXHc_UvrB"/>
    <property type="match status" value="1"/>
</dbReference>
<evidence type="ECO:0000256" key="3">
    <source>
        <dbReference type="ARBA" id="ARBA00022490"/>
    </source>
</evidence>
<dbReference type="GO" id="GO:0005737">
    <property type="term" value="C:cytoplasm"/>
    <property type="evidence" value="ECO:0007669"/>
    <property type="project" value="UniProtKB-SubCell"/>
</dbReference>
<dbReference type="SUPFAM" id="SSF52540">
    <property type="entry name" value="P-loop containing nucleoside triphosphate hydrolases"/>
    <property type="match status" value="2"/>
</dbReference>
<evidence type="ECO:0000313" key="18">
    <source>
        <dbReference type="Proteomes" id="UP000741282"/>
    </source>
</evidence>
<keyword evidence="5 12" id="KW-0227">DNA damage</keyword>
<dbReference type="PROSITE" id="PS50151">
    <property type="entry name" value="UVR"/>
    <property type="match status" value="1"/>
</dbReference>
<comment type="caution">
    <text evidence="17">The sequence shown here is derived from an EMBL/GenBank/DDBJ whole genome shotgun (WGS) entry which is preliminary data.</text>
</comment>
<evidence type="ECO:0000313" key="17">
    <source>
        <dbReference type="EMBL" id="MCA9376608.1"/>
    </source>
</evidence>
<evidence type="ECO:0000256" key="9">
    <source>
        <dbReference type="ARBA" id="ARBA00023204"/>
    </source>
</evidence>
<dbReference type="InterPro" id="IPR014001">
    <property type="entry name" value="Helicase_ATP-bd"/>
</dbReference>
<dbReference type="InterPro" id="IPR041471">
    <property type="entry name" value="UvrB_inter"/>
</dbReference>
<evidence type="ECO:0000256" key="10">
    <source>
        <dbReference type="ARBA" id="ARBA00026033"/>
    </source>
</evidence>
<keyword evidence="17" id="KW-0378">Hydrolase</keyword>
<protein>
    <recommendedName>
        <fullName evidence="11 12">UvrABC system protein B</fullName>
        <shortName evidence="12">Protein UvrB</shortName>
    </recommendedName>
    <alternativeName>
        <fullName evidence="12">Excinuclease ABC subunit B</fullName>
    </alternativeName>
</protein>
<dbReference type="PROSITE" id="PS51192">
    <property type="entry name" value="HELICASE_ATP_BIND_1"/>
    <property type="match status" value="1"/>
</dbReference>
<dbReference type="SUPFAM" id="SSF46600">
    <property type="entry name" value="C-terminal UvrC-binding domain of UvrB"/>
    <property type="match status" value="1"/>
</dbReference>
<gene>
    <name evidence="12 17" type="primary">uvrB</name>
    <name evidence="17" type="ORF">KC685_01675</name>
</gene>
<dbReference type="InterPro" id="IPR001650">
    <property type="entry name" value="Helicase_C-like"/>
</dbReference>
<dbReference type="InterPro" id="IPR036876">
    <property type="entry name" value="UVR_dom_sf"/>
</dbReference>
<feature type="short sequence motif" description="Beta-hairpin" evidence="12">
    <location>
        <begin position="95"/>
        <end position="118"/>
    </location>
</feature>
<dbReference type="SMART" id="SM00487">
    <property type="entry name" value="DEXDc"/>
    <property type="match status" value="1"/>
</dbReference>
<dbReference type="Pfam" id="PF00271">
    <property type="entry name" value="Helicase_C"/>
    <property type="match status" value="1"/>
</dbReference>
<feature type="domain" description="Helicase ATP-binding" evidence="15">
    <location>
        <begin position="29"/>
        <end position="176"/>
    </location>
</feature>
<evidence type="ECO:0000256" key="1">
    <source>
        <dbReference type="ARBA" id="ARBA00004496"/>
    </source>
</evidence>
<dbReference type="GO" id="GO:0003677">
    <property type="term" value="F:DNA binding"/>
    <property type="evidence" value="ECO:0007669"/>
    <property type="project" value="UniProtKB-UniRule"/>
</dbReference>
<evidence type="ECO:0000256" key="13">
    <source>
        <dbReference type="RuleBase" id="RU003587"/>
    </source>
</evidence>
<dbReference type="SMART" id="SM00490">
    <property type="entry name" value="HELICc"/>
    <property type="match status" value="1"/>
</dbReference>
<dbReference type="NCBIfam" id="NF003673">
    <property type="entry name" value="PRK05298.1"/>
    <property type="match status" value="1"/>
</dbReference>
<comment type="domain">
    <text evidence="12">The beta-hairpin motif is involved in DNA binding.</text>
</comment>
<dbReference type="NCBIfam" id="TIGR00631">
    <property type="entry name" value="uvrb"/>
    <property type="match status" value="1"/>
</dbReference>
<dbReference type="PANTHER" id="PTHR24029:SF0">
    <property type="entry name" value="UVRABC SYSTEM PROTEIN B"/>
    <property type="match status" value="1"/>
</dbReference>
<evidence type="ECO:0000259" key="14">
    <source>
        <dbReference type="PROSITE" id="PS50151"/>
    </source>
</evidence>
<dbReference type="Pfam" id="PF17757">
    <property type="entry name" value="UvrB_inter"/>
    <property type="match status" value="1"/>
</dbReference>
<dbReference type="InterPro" id="IPR027417">
    <property type="entry name" value="P-loop_NTPase"/>
</dbReference>
<keyword evidence="9 12" id="KW-0234">DNA repair</keyword>
<dbReference type="Gene3D" id="3.40.50.300">
    <property type="entry name" value="P-loop containing nucleotide triphosphate hydrolases"/>
    <property type="match status" value="3"/>
</dbReference>
<proteinExistence type="inferred from homology"/>
<evidence type="ECO:0000259" key="15">
    <source>
        <dbReference type="PROSITE" id="PS51192"/>
    </source>
</evidence>
<dbReference type="EMBL" id="JAGQLN010000004">
    <property type="protein sequence ID" value="MCA9376608.1"/>
    <property type="molecule type" value="Genomic_DNA"/>
</dbReference>
<sequence length="660" mass="76767">MDRASKKLKLVSNYTPSDDQRIAIDSISTNIESGIEKQVLLGVTGSGKTYVMANIIEKLDRPTLILSHNKTLAAQLYEEFKEFFPENAVRYFVSYYDYYQPEAYIPGKDMYIEKEADINKEIERFRLSSMNAIRTRNDVIIVASVSCIYNIGSPDDYEKRAFELRVGDTIRISELSRELVFMQYQRDLTDLVPGSFRINGDVIDIFVPYNDFPYRLMLWGEELEEIHMIDPLTKQKLRSVSEVEIFPAKNFIFDKDIIQKATDQMEIDLKDRLDYFRRFGRELEAQRLEQRTIYDIEMLREVGYCKGMENYSAYFEGRPPGSPPYSLLDYFPSNYLMFIDESHITIPQVGGMYNGDRIRKQTLIDYGFRLPSALDNRPLNFEEFRAKQGYTTYVSATPNEWEMNDSQKKVTELLTRPTGLLDPIVEIRPTEDQIDDVINEVRKTLAKKQRVLITTLTKRMAEDLSTFLKDHGVKVHYLHSDQDTVERVEVLRDLRLGVYDVVVGINLLREGLDLPEVSLVIILDADKEGFLRSKTSLVQTIGRASRHVEGRVIMYASKQTDSMKYAISETARRRDYQAEYNTKHGIEPTTIIKEIREKLVDKPETTNNYTEWVEKNHPPEKDIRRLIKDLEEKMLVAAGNLQFEKAAELRDQIDDLKELI</sequence>
<dbReference type="PANTHER" id="PTHR24029">
    <property type="entry name" value="UVRABC SYSTEM PROTEIN B"/>
    <property type="match status" value="1"/>
</dbReference>
<keyword evidence="7 12" id="KW-0067">ATP-binding</keyword>
<evidence type="ECO:0000256" key="6">
    <source>
        <dbReference type="ARBA" id="ARBA00022769"/>
    </source>
</evidence>